<protein>
    <submittedName>
        <fullName evidence="1">Uncharacterized protein</fullName>
    </submittedName>
</protein>
<sequence>MSAHLEQANGITADKISFYGAGKTPLKATLSGNSWTIDLPAGSEGEEGIYAYYNNGVQTPTTVGKLQLVRYENQQEKVKVVLVGGASAPDAGSLQSSLNQIYGPSQTSWEVTVDTYSATDWDTDKNGLNAGDNATLSQYTSEMNALKRGYFQQNSQESNTYYVFVVAGFSPATVQGYMPRGRGVGFISSSGNLAHTLAHELGHGAFGLEHTFDEVPQGSTDNLMDYALGSRLTHWQWQQIQHPGIIISWFDDPQDAELALIDNLAGAVLGAVVEVAVQLTTNTYQRYLSQYPTVNKDVDVWKIKWWPDVAIASAAGFASSGAGSLFKFVQFSGSTVGKAALKLAVETSTDFLIGVASDAARKYLSKEDINWTSTLLTNLVSSATFGAVFNSQAFARFKTKVLATFGRKVAPPVVIPVYTEQIVSKVFSAPRKVIAGSVNRISGKVGRFVKASDIEERVVQAVDQGAISSGNPLVGKRISGEFEESESLVEQELKGEVGESSTTPLPAETDAELVAEVNKVGNWLNKLDNLGLTTLKSEVNLLDEVAKAKFLDDFAGASDDVLRTLNSDIDLIRLWKTYSSQFKKVGYVTETGAFMTCQSVLDNHPDGYLGNLIKKVMDAPGPTNAEQVLVGVTHPSFEGKVFMGRNFKSSESTMEITFKTETAHPLIRDRIKYMDFIRNSVTDNTGKVVNEGLANKLLDIDNLNKLTTAGRAGYHGEVRALSDALYELEKTRVINNETFSEFDLFIRNSSDKVMQRCPCCFHITQGVKVLGGK</sequence>
<dbReference type="Proteomes" id="UP000515369">
    <property type="component" value="Chromosome"/>
</dbReference>
<proteinExistence type="predicted"/>
<accession>A0A7G5GWT3</accession>
<dbReference type="InterPro" id="IPR024079">
    <property type="entry name" value="MetalloPept_cat_dom_sf"/>
</dbReference>
<evidence type="ECO:0000313" key="2">
    <source>
        <dbReference type="Proteomes" id="UP000515369"/>
    </source>
</evidence>
<dbReference type="Gene3D" id="3.40.390.10">
    <property type="entry name" value="Collagenase (Catalytic Domain)"/>
    <property type="match status" value="1"/>
</dbReference>
<dbReference type="KEGG" id="sfol:H3H32_36650"/>
<dbReference type="RefSeq" id="WP_182460612.1">
    <property type="nucleotide sequence ID" value="NZ_CP059732.1"/>
</dbReference>
<dbReference type="SUPFAM" id="SSF55486">
    <property type="entry name" value="Metalloproteases ('zincins'), catalytic domain"/>
    <property type="match status" value="1"/>
</dbReference>
<reference evidence="1 2" key="1">
    <citation type="submission" date="2020-07" db="EMBL/GenBank/DDBJ databases">
        <title>Spirosoma foliorum sp. nov., isolated from the leaves on the Nejang mountain Korea, Republic of.</title>
        <authorList>
            <person name="Ho H."/>
            <person name="Lee Y.-J."/>
            <person name="Nurcahyanto D.-A."/>
            <person name="Kim S.-G."/>
        </authorList>
    </citation>
    <scope>NUCLEOTIDE SEQUENCE [LARGE SCALE GENOMIC DNA]</scope>
    <source>
        <strain evidence="1 2">PL0136</strain>
    </source>
</reference>
<gene>
    <name evidence="1" type="ORF">H3H32_36650</name>
</gene>
<name>A0A7G5GWT3_9BACT</name>
<keyword evidence="2" id="KW-1185">Reference proteome</keyword>
<organism evidence="1 2">
    <name type="scientific">Spirosoma foliorum</name>
    <dbReference type="NCBI Taxonomy" id="2710596"/>
    <lineage>
        <taxon>Bacteria</taxon>
        <taxon>Pseudomonadati</taxon>
        <taxon>Bacteroidota</taxon>
        <taxon>Cytophagia</taxon>
        <taxon>Cytophagales</taxon>
        <taxon>Cytophagaceae</taxon>
        <taxon>Spirosoma</taxon>
    </lineage>
</organism>
<dbReference type="EMBL" id="CP059732">
    <property type="protein sequence ID" value="QMW03325.1"/>
    <property type="molecule type" value="Genomic_DNA"/>
</dbReference>
<dbReference type="AlphaFoldDB" id="A0A7G5GWT3"/>
<evidence type="ECO:0000313" key="1">
    <source>
        <dbReference type="EMBL" id="QMW03325.1"/>
    </source>
</evidence>
<dbReference type="GO" id="GO:0008237">
    <property type="term" value="F:metallopeptidase activity"/>
    <property type="evidence" value="ECO:0007669"/>
    <property type="project" value="InterPro"/>
</dbReference>